<dbReference type="SMART" id="SM00471">
    <property type="entry name" value="HDc"/>
    <property type="match status" value="1"/>
</dbReference>
<dbReference type="InterPro" id="IPR006675">
    <property type="entry name" value="HDIG_dom"/>
</dbReference>
<dbReference type="InterPro" id="IPR003018">
    <property type="entry name" value="GAF"/>
</dbReference>
<dbReference type="SUPFAM" id="SSF109604">
    <property type="entry name" value="HD-domain/PDEase-like"/>
    <property type="match status" value="1"/>
</dbReference>
<dbReference type="InterPro" id="IPR003607">
    <property type="entry name" value="HD/PDEase_dom"/>
</dbReference>
<dbReference type="EMBL" id="DQWE01000405">
    <property type="protein sequence ID" value="HDI83856.1"/>
    <property type="molecule type" value="Genomic_DNA"/>
</dbReference>
<feature type="domain" description="HD-GYP" evidence="2">
    <location>
        <begin position="457"/>
        <end position="644"/>
    </location>
</feature>
<dbReference type="Pfam" id="PF13487">
    <property type="entry name" value="HD_5"/>
    <property type="match status" value="1"/>
</dbReference>
<protein>
    <submittedName>
        <fullName evidence="3">HD domain-containing protein</fullName>
    </submittedName>
</protein>
<dbReference type="Proteomes" id="UP000885847">
    <property type="component" value="Unassembled WGS sequence"/>
</dbReference>
<dbReference type="InterPro" id="IPR029016">
    <property type="entry name" value="GAF-like_dom_sf"/>
</dbReference>
<evidence type="ECO:0000313" key="3">
    <source>
        <dbReference type="EMBL" id="HDI83856.1"/>
    </source>
</evidence>
<dbReference type="Gene3D" id="3.30.450.40">
    <property type="match status" value="2"/>
</dbReference>
<organism evidence="3">
    <name type="scientific">candidate division WOR-3 bacterium</name>
    <dbReference type="NCBI Taxonomy" id="2052148"/>
    <lineage>
        <taxon>Bacteria</taxon>
        <taxon>Bacteria division WOR-3</taxon>
    </lineage>
</organism>
<comment type="caution">
    <text evidence="3">The sequence shown here is derived from an EMBL/GenBank/DDBJ whole genome shotgun (WGS) entry which is preliminary data.</text>
</comment>
<dbReference type="AlphaFoldDB" id="A0A7C0VBQ6"/>
<dbReference type="InterPro" id="IPR006674">
    <property type="entry name" value="HD_domain"/>
</dbReference>
<evidence type="ECO:0000259" key="2">
    <source>
        <dbReference type="PROSITE" id="PS51832"/>
    </source>
</evidence>
<gene>
    <name evidence="3" type="ORF">ENF18_08725</name>
</gene>
<dbReference type="PROSITE" id="PS51832">
    <property type="entry name" value="HD_GYP"/>
    <property type="match status" value="1"/>
</dbReference>
<dbReference type="Pfam" id="PF13185">
    <property type="entry name" value="GAF_2"/>
    <property type="match status" value="2"/>
</dbReference>
<dbReference type="CDD" id="cd00077">
    <property type="entry name" value="HDc"/>
    <property type="match status" value="1"/>
</dbReference>
<reference evidence="3" key="1">
    <citation type="journal article" date="2020" name="mSystems">
        <title>Genome- and Community-Level Interaction Insights into Carbon Utilization and Element Cycling Functions of Hydrothermarchaeota in Hydrothermal Sediment.</title>
        <authorList>
            <person name="Zhou Z."/>
            <person name="Liu Y."/>
            <person name="Xu W."/>
            <person name="Pan J."/>
            <person name="Luo Z.H."/>
            <person name="Li M."/>
        </authorList>
    </citation>
    <scope>NUCLEOTIDE SEQUENCE [LARGE SCALE GENOMIC DNA]</scope>
    <source>
        <strain evidence="3">HyVt-102</strain>
    </source>
</reference>
<evidence type="ECO:0000259" key="1">
    <source>
        <dbReference type="PROSITE" id="PS51831"/>
    </source>
</evidence>
<dbReference type="InterPro" id="IPR037522">
    <property type="entry name" value="HD_GYP_dom"/>
</dbReference>
<proteinExistence type="predicted"/>
<dbReference type="PROSITE" id="PS51831">
    <property type="entry name" value="HD"/>
    <property type="match status" value="1"/>
</dbReference>
<dbReference type="SMART" id="SM00065">
    <property type="entry name" value="GAF"/>
    <property type="match status" value="2"/>
</dbReference>
<dbReference type="Gene3D" id="1.10.3210.10">
    <property type="entry name" value="Hypothetical protein af1432"/>
    <property type="match status" value="1"/>
</dbReference>
<dbReference type="PANTHER" id="PTHR43155:SF2">
    <property type="entry name" value="CYCLIC DI-GMP PHOSPHODIESTERASE PA4108"/>
    <property type="match status" value="1"/>
</dbReference>
<accession>A0A7C0VBQ6</accession>
<name>A0A7C0VBQ6_UNCW3</name>
<dbReference type="PANTHER" id="PTHR43155">
    <property type="entry name" value="CYCLIC DI-GMP PHOSPHODIESTERASE PA4108-RELATED"/>
    <property type="match status" value="1"/>
</dbReference>
<feature type="domain" description="HD" evidence="1">
    <location>
        <begin position="479"/>
        <end position="601"/>
    </location>
</feature>
<dbReference type="SUPFAM" id="SSF55781">
    <property type="entry name" value="GAF domain-like"/>
    <property type="match status" value="2"/>
</dbReference>
<sequence>MMYQKIKILSMNFLLDIIKFFTYGLYVRKSIEILKEELKQENLRVKDAFIFHSLLPPLYEKEVMQIFHKSPDGINWHDGICVVKKDGKGIVFKVEEESKPHFKNWIEVARPFVFTLIEISAYNYINNEIMALINEIAETDRIEYIYDHITVRIARILKADLAVFTLYDSAGNMVYAVGPGYNLTPEQVNIFRFKLEGNSIARVAMENRKSYFTNDAFNDPYIKKEFVKYFNVKHVICSPIFVFGNPFGFIYIARHPEKEPFMDEEVELLDYINSHISLLLRFLKSLDGFRKRSEALVNLDKAGRLIVAEMDIGRIFDLIVSVATELFNADACSLMLQQENEKIFRIVSASGLSEEYRASHYLTLEEVLRVKDEHYKGKPIFIKNLSDVIERDRDLIGREGIVSVLSVPILVDEEIYGILNLYSKKEVRYDEESFDILEAFALEVSIAIKNAELYEKAVSTTSSIIKVLSELESQKDSYTMNHSENVARLAVRIGIKMGLSEDELDALYKAGLLHDIGKVIVEKQILRKPGPLGEEERKEMEEHPVIGARIISHIKGLEKASEIVLHHHERYDGKGYPYRLKGEEIPLCARILTVADSIEAMMSERPYRPSMSLEQIIEELKREKGKQFDPKVVDVAINLLMPGK</sequence>
<dbReference type="NCBIfam" id="TIGR00277">
    <property type="entry name" value="HDIG"/>
    <property type="match status" value="1"/>
</dbReference>